<feature type="compositionally biased region" description="Basic residues" evidence="1">
    <location>
        <begin position="211"/>
        <end position="222"/>
    </location>
</feature>
<feature type="compositionally biased region" description="Basic and acidic residues" evidence="1">
    <location>
        <begin position="774"/>
        <end position="795"/>
    </location>
</feature>
<dbReference type="EMBL" id="BQNB010011137">
    <property type="protein sequence ID" value="GJS86646.1"/>
    <property type="molecule type" value="Genomic_DNA"/>
</dbReference>
<feature type="region of interest" description="Disordered" evidence="1">
    <location>
        <begin position="211"/>
        <end position="253"/>
    </location>
</feature>
<feature type="region of interest" description="Disordered" evidence="1">
    <location>
        <begin position="718"/>
        <end position="812"/>
    </location>
</feature>
<sequence>MQQFWYTIKKVQGTDSYEFLLANKKCIVNADVFRTILDICPRVKGIDFTDVPDDDIALTFLIDLGYKGPLYKHTNMFVDHMHQPWRTLAAIINKCLSENVDYPELIWEDLAYQIDHRKEKKSRRKNMPYPRVTKIIINHFLKQHKSLSNLNYQHYHTIKDDGIVSRLKFVRIGKDYQEYRLPIPETMLTQAIKQYESYQMFIKYLTSRIPPKKSRGKCSKGKKTVDDSQETVDVSEESKPKPKPVKKKTASRRVVKKKVTLSADDNIISNDHVAALELGKSISKIEAEEAEDARQAHATHARIVTETIPEPARKRSSEQEVVDTMKALKESKKSSRRQPSTRGSNEGTGAIPGVLDESTVVSATSSEGGDKQDSEYEDDDNDDVEKDDKDGDADDEGNDHISDTQDVDDEDEKKEKEELTDATKPDAEKSAEEVGDAEKAAGSSSQDATKEDISSLMDITIQQETPQIQSPLVLKVHVTVILEITNLPPIPEILTDTPVSTAFSSPQVTPIILTVQQTTTPIPTPPITTDAPTITTVVHESDTLSVIQLRVAKLEKDVSEIKKIDLSAEALAALKIHVPSVLDNYLGSKVEDVFQKELKKHMAYLIQKYSLQQNPQVPKKQTPTVDLEQESEKSPFEILKIKKEQAEMRKMQKFTIKSTDKAALEEYDLKSTLYRTMHANKLFNKNPANYKLYHALMEALIENESDIDKGVADTIKDHKRKHDNNEYDDDEDPPAGPNRGKAPSKGSKTGKSASAKEPVEEPIAEVVIDDAGDDVVRDDDQPQDDSQPKKDKTPEWFKPPLRPLTPDPKWNKRQDPLTFNDLMATAIDFSKSHSHLTVAADYFFNNDLEYLKSSDPERTYTTSITKTKAARYEIEGIEDMVLTLWSPTKVGSQLNKFSKHNVYSTKKIMGVKSVSVQKLHGYGYLEEIVVKRTDHKFYKFKEGDFVDLHLNDIEDMLLLTVQHKLFHLIDSDIVDFIVALHMFTRSLVIKKCVEDLQLGVESYQKKLSLTPPQHTIPEIKFKEPYTPSHNPPGVIYEDLTEQKKVMRADDLYKFSDRTLKKVQDELHHTICNFHLEYNKEMPIRKWKAIDRKRSKLMFELTDKQMRERRVIRNLKRLVGARELEMDYKMMTRTICSLDPISKSYLSDTKVFTMMMEILPKPTSNKLCGR</sequence>
<keyword evidence="3" id="KW-1185">Reference proteome</keyword>
<evidence type="ECO:0000256" key="1">
    <source>
        <dbReference type="SAM" id="MobiDB-lite"/>
    </source>
</evidence>
<feature type="compositionally biased region" description="Acidic residues" evidence="1">
    <location>
        <begin position="760"/>
        <end position="773"/>
    </location>
</feature>
<organism evidence="2 3">
    <name type="scientific">Tanacetum coccineum</name>
    <dbReference type="NCBI Taxonomy" id="301880"/>
    <lineage>
        <taxon>Eukaryota</taxon>
        <taxon>Viridiplantae</taxon>
        <taxon>Streptophyta</taxon>
        <taxon>Embryophyta</taxon>
        <taxon>Tracheophyta</taxon>
        <taxon>Spermatophyta</taxon>
        <taxon>Magnoliopsida</taxon>
        <taxon>eudicotyledons</taxon>
        <taxon>Gunneridae</taxon>
        <taxon>Pentapetalae</taxon>
        <taxon>asterids</taxon>
        <taxon>campanulids</taxon>
        <taxon>Asterales</taxon>
        <taxon>Asteraceae</taxon>
        <taxon>Asteroideae</taxon>
        <taxon>Anthemideae</taxon>
        <taxon>Anthemidinae</taxon>
        <taxon>Tanacetum</taxon>
    </lineage>
</organism>
<reference evidence="2" key="1">
    <citation type="journal article" date="2022" name="Int. J. Mol. Sci.">
        <title>Draft Genome of Tanacetum Coccineum: Genomic Comparison of Closely Related Tanacetum-Family Plants.</title>
        <authorList>
            <person name="Yamashiro T."/>
            <person name="Shiraishi A."/>
            <person name="Nakayama K."/>
            <person name="Satake H."/>
        </authorList>
    </citation>
    <scope>NUCLEOTIDE SEQUENCE</scope>
</reference>
<dbReference type="Proteomes" id="UP001151760">
    <property type="component" value="Unassembled WGS sequence"/>
</dbReference>
<reference evidence="2" key="2">
    <citation type="submission" date="2022-01" db="EMBL/GenBank/DDBJ databases">
        <authorList>
            <person name="Yamashiro T."/>
            <person name="Shiraishi A."/>
            <person name="Satake H."/>
            <person name="Nakayama K."/>
        </authorList>
    </citation>
    <scope>NUCLEOTIDE SEQUENCE</scope>
</reference>
<comment type="caution">
    <text evidence="2">The sequence shown here is derived from an EMBL/GenBank/DDBJ whole genome shotgun (WGS) entry which is preliminary data.</text>
</comment>
<feature type="region of interest" description="Disordered" evidence="1">
    <location>
        <begin position="289"/>
        <end position="451"/>
    </location>
</feature>
<feature type="compositionally biased region" description="Basic residues" evidence="1">
    <location>
        <begin position="241"/>
        <end position="253"/>
    </location>
</feature>
<feature type="compositionally biased region" description="Polar residues" evidence="1">
    <location>
        <begin position="337"/>
        <end position="347"/>
    </location>
</feature>
<gene>
    <name evidence="2" type="ORF">Tco_0769282</name>
</gene>
<evidence type="ECO:0000313" key="2">
    <source>
        <dbReference type="EMBL" id="GJS86646.1"/>
    </source>
</evidence>
<name>A0ABQ4ZA80_9ASTR</name>
<feature type="compositionally biased region" description="Acidic residues" evidence="1">
    <location>
        <begin position="375"/>
        <end position="397"/>
    </location>
</feature>
<evidence type="ECO:0000313" key="3">
    <source>
        <dbReference type="Proteomes" id="UP001151760"/>
    </source>
</evidence>
<feature type="compositionally biased region" description="Low complexity" evidence="1">
    <location>
        <begin position="740"/>
        <end position="756"/>
    </location>
</feature>
<accession>A0ABQ4ZA80</accession>
<feature type="compositionally biased region" description="Basic and acidic residues" evidence="1">
    <location>
        <begin position="413"/>
        <end position="439"/>
    </location>
</feature>
<protein>
    <submittedName>
        <fullName evidence="2">Uncharacterized protein</fullName>
    </submittedName>
</protein>
<proteinExistence type="predicted"/>